<gene>
    <name evidence="1" type="ORF">EUZ87_15305</name>
</gene>
<organism evidence="1 2">
    <name type="scientific">Lactiplantibacillus paraplantarum</name>
    <dbReference type="NCBI Taxonomy" id="60520"/>
    <lineage>
        <taxon>Bacteria</taxon>
        <taxon>Bacillati</taxon>
        <taxon>Bacillota</taxon>
        <taxon>Bacilli</taxon>
        <taxon>Lactobacillales</taxon>
        <taxon>Lactobacillaceae</taxon>
        <taxon>Lactiplantibacillus</taxon>
    </lineage>
</organism>
<sequence>MAAITDKLGVNAWGMYFNPSKFSFQDFKQRWDYDLSMINKLPINWIRIGYAYYDDGFNSDGTYNFERLDYAIQTSQELGFKVILPIWFVDDGINDKTNIDYKSYYVKWLDMIKAIVIRYTGKGIYYEAIDEATSGGHFWLNQPITGDDIINDILLMNRRFFEYTTAFDISSKFINGDFAAPNQGTYPAIAKGMLSYGDYASFHPYVMSIPENMINATDQVQFRNTLVNTGMKLSATEFGFGTPSAFNGKNTREEQASKLLREMFILDMLGFEHIIQFTMDGSDKTWVLQSDDYTFNQSGKLMQSMMFELNGYTFSEKLSSDDDYILRYSKPGEIDKIVYWTIGTEHYNGSYYLTQTPKIVDFDGATKNGENKYDSIKLTRLNSFEILNNFRGNQNILLGAFEEVNAFLKTYGFEYSSESFDKLEQYNKLDRNFLFGLQTEIEKMDQTINQYITIFENTSWLEGGHYDNYPGHSLFDTGELQYTLNQYWNKFESNMNVLLGIINTLQRRTYE</sequence>
<evidence type="ECO:0008006" key="3">
    <source>
        <dbReference type="Google" id="ProtNLM"/>
    </source>
</evidence>
<evidence type="ECO:0000313" key="1">
    <source>
        <dbReference type="EMBL" id="TBX37636.1"/>
    </source>
</evidence>
<dbReference type="AlphaFoldDB" id="A0A4Q9XZQ7"/>
<dbReference type="SUPFAM" id="SSF51445">
    <property type="entry name" value="(Trans)glycosidases"/>
    <property type="match status" value="1"/>
</dbReference>
<name>A0A4Q9XZQ7_9LACO</name>
<dbReference type="Gene3D" id="3.20.20.80">
    <property type="entry name" value="Glycosidases"/>
    <property type="match status" value="1"/>
</dbReference>
<dbReference type="EMBL" id="SEHH01000139">
    <property type="protein sequence ID" value="TBX37636.1"/>
    <property type="molecule type" value="Genomic_DNA"/>
</dbReference>
<dbReference type="Proteomes" id="UP000292648">
    <property type="component" value="Unassembled WGS sequence"/>
</dbReference>
<protein>
    <recommendedName>
        <fullName evidence="3">Glycoside hydrolase family 5 domain-containing protein</fullName>
    </recommendedName>
</protein>
<accession>A0A4Q9XZQ7</accession>
<evidence type="ECO:0000313" key="2">
    <source>
        <dbReference type="Proteomes" id="UP000292648"/>
    </source>
</evidence>
<reference evidence="1 2" key="1">
    <citation type="submission" date="2019-01" db="EMBL/GenBank/DDBJ databases">
        <title>Draft genome sequence of Lactobacillus paraplantarum OSY-TC318, a Producer of the novel lantibiotic Paraplantaracin TC318.</title>
        <authorList>
            <person name="Hussein W.E."/>
            <person name="Huang E."/>
            <person name="Yousef A.E."/>
        </authorList>
    </citation>
    <scope>NUCLEOTIDE SEQUENCE [LARGE SCALE GENOMIC DNA]</scope>
    <source>
        <strain evidence="1 2">OSY-TC318</strain>
    </source>
</reference>
<proteinExistence type="predicted"/>
<comment type="caution">
    <text evidence="1">The sequence shown here is derived from an EMBL/GenBank/DDBJ whole genome shotgun (WGS) entry which is preliminary data.</text>
</comment>
<dbReference type="InterPro" id="IPR017853">
    <property type="entry name" value="GH"/>
</dbReference>